<organism evidence="1 2">
    <name type="scientific">Paraburkholderia tropica</name>
    <dbReference type="NCBI Taxonomy" id="92647"/>
    <lineage>
        <taxon>Bacteria</taxon>
        <taxon>Pseudomonadati</taxon>
        <taxon>Pseudomonadota</taxon>
        <taxon>Betaproteobacteria</taxon>
        <taxon>Burkholderiales</taxon>
        <taxon>Burkholderiaceae</taxon>
        <taxon>Paraburkholderia</taxon>
    </lineage>
</organism>
<accession>A0AAQ1JYS9</accession>
<dbReference type="InterPro" id="IPR036291">
    <property type="entry name" value="NAD(P)-bd_dom_sf"/>
</dbReference>
<gene>
    <name evidence="1" type="ORF">SAMN05216550_1503</name>
</gene>
<sequence>MVNQFMRSFAVRQAHASRSMLLMAPGWVRTELGGPEGRLSIEESVPGVVDVLLAKLGRPGLEYLDYRGRTVRW</sequence>
<dbReference type="SUPFAM" id="SSF51735">
    <property type="entry name" value="NAD(P)-binding Rossmann-fold domains"/>
    <property type="match status" value="1"/>
</dbReference>
<comment type="caution">
    <text evidence="1">The sequence shown here is derived from an EMBL/GenBank/DDBJ whole genome shotgun (WGS) entry which is preliminary data.</text>
</comment>
<dbReference type="Proteomes" id="UP000183529">
    <property type="component" value="Unassembled WGS sequence"/>
</dbReference>
<evidence type="ECO:0000313" key="2">
    <source>
        <dbReference type="Proteomes" id="UP000183529"/>
    </source>
</evidence>
<evidence type="ECO:0000313" key="1">
    <source>
        <dbReference type="EMBL" id="SEK15776.1"/>
    </source>
</evidence>
<name>A0AAQ1JYS9_9BURK</name>
<reference evidence="1 2" key="1">
    <citation type="submission" date="2016-10" db="EMBL/GenBank/DDBJ databases">
        <authorList>
            <person name="Varghese N."/>
            <person name="Submissions S."/>
        </authorList>
    </citation>
    <scope>NUCLEOTIDE SEQUENCE [LARGE SCALE GENOMIC DNA]</scope>
    <source>
        <strain evidence="1 2">LMG 22274</strain>
    </source>
</reference>
<dbReference type="AlphaFoldDB" id="A0AAQ1JYS9"/>
<dbReference type="EMBL" id="FNZM01000050">
    <property type="protein sequence ID" value="SEK15776.1"/>
    <property type="molecule type" value="Genomic_DNA"/>
</dbReference>
<dbReference type="Gene3D" id="3.40.50.720">
    <property type="entry name" value="NAD(P)-binding Rossmann-like Domain"/>
    <property type="match status" value="1"/>
</dbReference>
<proteinExistence type="predicted"/>
<protein>
    <submittedName>
        <fullName evidence="1">Uncharacterized protein</fullName>
    </submittedName>
</protein>